<proteinExistence type="predicted"/>
<dbReference type="EMBL" id="CP073344">
    <property type="protein sequence ID" value="UTW03703.1"/>
    <property type="molecule type" value="Genomic_DNA"/>
</dbReference>
<feature type="domain" description="AB hydrolase-1" evidence="1">
    <location>
        <begin position="30"/>
        <end position="262"/>
    </location>
</feature>
<dbReference type="InterPro" id="IPR029058">
    <property type="entry name" value="AB_hydrolase_fold"/>
</dbReference>
<dbReference type="PANTHER" id="PTHR43798">
    <property type="entry name" value="MONOACYLGLYCEROL LIPASE"/>
    <property type="match status" value="1"/>
</dbReference>
<dbReference type="PRINTS" id="PR00111">
    <property type="entry name" value="ABHYDROLASE"/>
</dbReference>
<keyword evidence="3" id="KW-1185">Reference proteome</keyword>
<keyword evidence="2" id="KW-0378">Hydrolase</keyword>
<dbReference type="GO" id="GO:0016787">
    <property type="term" value="F:hydrolase activity"/>
    <property type="evidence" value="ECO:0007669"/>
    <property type="project" value="UniProtKB-KW"/>
</dbReference>
<dbReference type="Proteomes" id="UP001059950">
    <property type="component" value="Chromosome"/>
</dbReference>
<dbReference type="InterPro" id="IPR000073">
    <property type="entry name" value="AB_hydrolase_1"/>
</dbReference>
<name>A0ABY5GUP1_9GAMM</name>
<sequence length="289" mass="32883">MRTRSVMALDPVGFHRVVYHEWGSADNDRVLVCVHGLARNSRDFDELARALSRDYRVVCPDMPGRGESDWLSPGVSYDIPRYLSDMATLLARLDVDQVDWIGTSMGGIIGICLAALPNSPIRSLVLNDVGCFIGKNALQRISQYLGDHRFSSVAEVEQYMRTTYTAYQGLSDKQWQHLARYGHRTLSEGQYGLHYDPRIAEQSRESQDQDIDLEPVWSQVSCPQMLIWGDQSDVLTADTVTRMQQLRPELDLYRIEGMTHAPSLMETEQINAIQQWLRDNRIKPHGATL</sequence>
<evidence type="ECO:0000313" key="2">
    <source>
        <dbReference type="EMBL" id="UTW03703.1"/>
    </source>
</evidence>
<evidence type="ECO:0000259" key="1">
    <source>
        <dbReference type="Pfam" id="PF00561"/>
    </source>
</evidence>
<reference evidence="2" key="1">
    <citation type="submission" date="2021-04" db="EMBL/GenBank/DDBJ databases">
        <title>Oceanospirillales bacteria with DddD are important DMSP degraders in coastal seawater.</title>
        <authorList>
            <person name="Liu J."/>
        </authorList>
    </citation>
    <scope>NUCLEOTIDE SEQUENCE</scope>
    <source>
        <strain evidence="2">GY6</strain>
    </source>
</reference>
<dbReference type="Gene3D" id="3.40.50.1820">
    <property type="entry name" value="alpha/beta hydrolase"/>
    <property type="match status" value="1"/>
</dbReference>
<dbReference type="InterPro" id="IPR050266">
    <property type="entry name" value="AB_hydrolase_sf"/>
</dbReference>
<organism evidence="2 3">
    <name type="scientific">Amphritea atlantica</name>
    <dbReference type="NCBI Taxonomy" id="355243"/>
    <lineage>
        <taxon>Bacteria</taxon>
        <taxon>Pseudomonadati</taxon>
        <taxon>Pseudomonadota</taxon>
        <taxon>Gammaproteobacteria</taxon>
        <taxon>Oceanospirillales</taxon>
        <taxon>Oceanospirillaceae</taxon>
        <taxon>Amphritea</taxon>
    </lineage>
</organism>
<gene>
    <name evidence="2" type="ORF">KDX31_01275</name>
</gene>
<evidence type="ECO:0000313" key="3">
    <source>
        <dbReference type="Proteomes" id="UP001059950"/>
    </source>
</evidence>
<dbReference type="Pfam" id="PF00561">
    <property type="entry name" value="Abhydrolase_1"/>
    <property type="match status" value="1"/>
</dbReference>
<dbReference type="PANTHER" id="PTHR43798:SF33">
    <property type="entry name" value="HYDROLASE, PUTATIVE (AFU_ORTHOLOGUE AFUA_2G14860)-RELATED"/>
    <property type="match status" value="1"/>
</dbReference>
<accession>A0ABY5GUP1</accession>
<dbReference type="SUPFAM" id="SSF53474">
    <property type="entry name" value="alpha/beta-Hydrolases"/>
    <property type="match status" value="1"/>
</dbReference>
<protein>
    <submittedName>
        <fullName evidence="2">Alpha/beta hydrolase</fullName>
    </submittedName>
</protein>